<dbReference type="Proteomes" id="UP001057085">
    <property type="component" value="Segment"/>
</dbReference>
<evidence type="ECO:0000313" key="2">
    <source>
        <dbReference type="EMBL" id="URG17537.1"/>
    </source>
</evidence>
<feature type="compositionally biased region" description="Basic and acidic residues" evidence="1">
    <location>
        <begin position="280"/>
        <end position="291"/>
    </location>
</feature>
<accession>A0A9E7ILW9</accession>
<gene>
    <name evidence="2" type="ORF">Mbo4_047</name>
</gene>
<dbReference type="EMBL" id="ON191532">
    <property type="protein sequence ID" value="URG17537.1"/>
    <property type="molecule type" value="Genomic_DNA"/>
</dbReference>
<proteinExistence type="predicted"/>
<evidence type="ECO:0008006" key="4">
    <source>
        <dbReference type="Google" id="ProtNLM"/>
    </source>
</evidence>
<name>A0A9E7ILW9_9CAUD</name>
<organism evidence="2 3">
    <name type="scientific">Rhodococcus phage Mbo4</name>
    <dbReference type="NCBI Taxonomy" id="2936912"/>
    <lineage>
        <taxon>Viruses</taxon>
        <taxon>Duplodnaviria</taxon>
        <taxon>Heunggongvirae</taxon>
        <taxon>Uroviricota</taxon>
        <taxon>Caudoviricetes</taxon>
        <taxon>Mboquatrovirus</taxon>
        <taxon>Mboquatrovirus Mbo4</taxon>
    </lineage>
</organism>
<keyword evidence="3" id="KW-1185">Reference proteome</keyword>
<feature type="region of interest" description="Disordered" evidence="1">
    <location>
        <begin position="253"/>
        <end position="303"/>
    </location>
</feature>
<evidence type="ECO:0000256" key="1">
    <source>
        <dbReference type="SAM" id="MobiDB-lite"/>
    </source>
</evidence>
<protein>
    <recommendedName>
        <fullName evidence="4">SsDNA binding protein</fullName>
    </recommendedName>
</protein>
<sequence>MTSPARYQPAFQPAGQRTQVSQATAIEQSRAIAEVQAAVLVAQQNRRSKPYAVEEMRDSTAQKSVAEKAFFTYRRGSEAITGPSIHLARELARCWGNIQYGVAELRRDDDKGESEMQAFAWDLETNARNAITFIVPHKRDTKQGTKKLVDMRDIYENNANAGARRVREAIFAVLPAWFVQEASELCHRTLQDGGGIPLATRIANSIEHFEGIRITRKQLEEKVGRATDEWTEQDLGDLGIVFNSIKNREITRDEAFPPSRVTAADIESGRPTEAAAPPQQEERPTEEKAQDTEPDGPQPATAEELKKLTAALTKAGIKNIEERKSFLTARVGREIAAVKDLTAAEAASTVLFLETGEEPAGDPA</sequence>
<reference evidence="2" key="1">
    <citation type="submission" date="2022-04" db="EMBL/GenBank/DDBJ databases">
        <authorList>
            <person name="Hwangbo M."/>
            <person name="Wang B."/>
            <person name="Yang S.-H."/>
            <person name="Gill J.J."/>
            <person name="Chu K.-H."/>
            <person name="Young R."/>
        </authorList>
    </citation>
    <scope>NUCLEOTIDE SEQUENCE</scope>
</reference>
<evidence type="ECO:0000313" key="3">
    <source>
        <dbReference type="Proteomes" id="UP001057085"/>
    </source>
</evidence>